<dbReference type="RefSeq" id="WP_053413077.1">
    <property type="nucleotide sequence ID" value="NZ_CP006841.1"/>
</dbReference>
<dbReference type="GO" id="GO:0006096">
    <property type="term" value="P:glycolytic process"/>
    <property type="evidence" value="ECO:0007669"/>
    <property type="project" value="UniProtKB-KW"/>
</dbReference>
<dbReference type="Proteomes" id="UP000058446">
    <property type="component" value="Chromosome"/>
</dbReference>
<keyword evidence="10" id="KW-1185">Reference proteome</keyword>
<dbReference type="SUPFAM" id="SSF53254">
    <property type="entry name" value="Phosphoglycerate mutase-like"/>
    <property type="match status" value="1"/>
</dbReference>
<keyword evidence="4" id="KW-0413">Isomerase</keyword>
<name>A0A0K2H2X5_9CORY</name>
<dbReference type="CDD" id="cd07067">
    <property type="entry name" value="HP_PGM_like"/>
    <property type="match status" value="1"/>
</dbReference>
<evidence type="ECO:0000256" key="4">
    <source>
        <dbReference type="ARBA" id="ARBA00023235"/>
    </source>
</evidence>
<dbReference type="EC" id="5.4.2.11" evidence="2"/>
<evidence type="ECO:0000313" key="9">
    <source>
        <dbReference type="EMBL" id="ALA68283.1"/>
    </source>
</evidence>
<organism evidence="9 10">
    <name type="scientific">Corynebacterium lactis RW2-5</name>
    <dbReference type="NCBI Taxonomy" id="1408189"/>
    <lineage>
        <taxon>Bacteria</taxon>
        <taxon>Bacillati</taxon>
        <taxon>Actinomycetota</taxon>
        <taxon>Actinomycetes</taxon>
        <taxon>Mycobacteriales</taxon>
        <taxon>Corynebacteriaceae</taxon>
        <taxon>Corynebacterium</taxon>
    </lineage>
</organism>
<dbReference type="Pfam" id="PF00300">
    <property type="entry name" value="His_Phos_1"/>
    <property type="match status" value="1"/>
</dbReference>
<dbReference type="PATRIC" id="fig|1408189.4.peg.2424"/>
<dbReference type="InterPro" id="IPR029033">
    <property type="entry name" value="His_PPase_superfam"/>
</dbReference>
<feature type="region of interest" description="Disordered" evidence="8">
    <location>
        <begin position="1"/>
        <end position="21"/>
    </location>
</feature>
<dbReference type="KEGG" id="clw:CLAC_12015"/>
<dbReference type="InterPro" id="IPR013078">
    <property type="entry name" value="His_Pase_superF_clade-1"/>
</dbReference>
<dbReference type="PANTHER" id="PTHR11931">
    <property type="entry name" value="PHOSPHOGLYCERATE MUTASE"/>
    <property type="match status" value="1"/>
</dbReference>
<dbReference type="Gene3D" id="3.40.50.1240">
    <property type="entry name" value="Phosphoglycerate mutase-like"/>
    <property type="match status" value="1"/>
</dbReference>
<dbReference type="OrthoDB" id="9793115at2"/>
<feature type="active site" description="Tele-phosphohistidine intermediate" evidence="5">
    <location>
        <position position="42"/>
    </location>
</feature>
<dbReference type="SMART" id="SM00855">
    <property type="entry name" value="PGAM"/>
    <property type="match status" value="1"/>
</dbReference>
<proteinExistence type="inferred from homology"/>
<comment type="similarity">
    <text evidence="1">Belongs to the phosphoglycerate mutase family. BPG-dependent PGAM subfamily.</text>
</comment>
<dbReference type="AlphaFoldDB" id="A0A0K2H2X5"/>
<protein>
    <recommendedName>
        <fullName evidence="2">phosphoglycerate mutase (2,3-diphosphoglycerate-dependent)</fullName>
        <ecNumber evidence="2">5.4.2.11</ecNumber>
    </recommendedName>
</protein>
<feature type="site" description="Transition state stabilizer" evidence="7">
    <location>
        <position position="194"/>
    </location>
</feature>
<feature type="active site" description="Proton donor/acceptor" evidence="5">
    <location>
        <position position="124"/>
    </location>
</feature>
<evidence type="ECO:0000313" key="10">
    <source>
        <dbReference type="Proteomes" id="UP000058446"/>
    </source>
</evidence>
<dbReference type="InterPro" id="IPR005952">
    <property type="entry name" value="Phosphogly_mut1"/>
</dbReference>
<evidence type="ECO:0000256" key="1">
    <source>
        <dbReference type="ARBA" id="ARBA00006717"/>
    </source>
</evidence>
<keyword evidence="3" id="KW-0324">Glycolysis</keyword>
<evidence type="ECO:0000256" key="6">
    <source>
        <dbReference type="PIRSR" id="PIRSR613078-2"/>
    </source>
</evidence>
<feature type="binding site" evidence="6">
    <location>
        <begin position="41"/>
        <end position="48"/>
    </location>
    <ligand>
        <name>substrate</name>
    </ligand>
</feature>
<evidence type="ECO:0000256" key="7">
    <source>
        <dbReference type="PIRSR" id="PIRSR613078-3"/>
    </source>
</evidence>
<evidence type="ECO:0000256" key="5">
    <source>
        <dbReference type="PIRSR" id="PIRSR613078-1"/>
    </source>
</evidence>
<evidence type="ECO:0000256" key="8">
    <source>
        <dbReference type="SAM" id="MobiDB-lite"/>
    </source>
</evidence>
<feature type="binding site" evidence="6">
    <location>
        <position position="94"/>
    </location>
    <ligand>
        <name>substrate</name>
    </ligand>
</feature>
<accession>A0A0K2H2X5</accession>
<dbReference type="EMBL" id="CP006841">
    <property type="protein sequence ID" value="ALA68283.1"/>
    <property type="molecule type" value="Genomic_DNA"/>
</dbReference>
<sequence>MSISSNYTSEGPIGQSPFLDDRPDHLEVIDRVEGQRIIFIRHGQTTGNVGRHLDTALPGASLTDLGVTQARGLGRILLPGAMRISEIVTSHALRARQTGAGAVGGLHLLGENGIRLRHQSGLHEIQAGDLEGRNDRDAHIGYMKAFYEWIRGNWDFGLPGGESGEDVLERFLPPLKELVDNAAVRGRDVVIVSHGAAIRVVSQYLTGIDPEYVLRNRIPNTERIELVPAAGAVGKPAGEQAGIEAGAWAVKRWGESPLPE</sequence>
<evidence type="ECO:0000256" key="3">
    <source>
        <dbReference type="ARBA" id="ARBA00023152"/>
    </source>
</evidence>
<dbReference type="STRING" id="1408189.CLAC_12015"/>
<dbReference type="GO" id="GO:0004619">
    <property type="term" value="F:phosphoglycerate mutase activity"/>
    <property type="evidence" value="ECO:0007669"/>
    <property type="project" value="UniProtKB-EC"/>
</dbReference>
<evidence type="ECO:0000256" key="2">
    <source>
        <dbReference type="ARBA" id="ARBA00012028"/>
    </source>
</evidence>
<reference evidence="9 10" key="1">
    <citation type="submission" date="2013-10" db="EMBL/GenBank/DDBJ databases">
        <title>Complete genome sequence of Corynebacterium lactis DSM 45799(T), isolated from raw cow milk.</title>
        <authorList>
            <person name="Ruckert C."/>
            <person name="Albersmeier A."/>
            <person name="Lipski A."/>
            <person name="Kalinowski J."/>
        </authorList>
    </citation>
    <scope>NUCLEOTIDE SEQUENCE [LARGE SCALE GENOMIC DNA]</scope>
    <source>
        <strain evidence="9 10">RW2-5</strain>
    </source>
</reference>
<gene>
    <name evidence="9" type="ORF">CLAC_12015</name>
</gene>